<feature type="non-terminal residue" evidence="1">
    <location>
        <position position="723"/>
    </location>
</feature>
<reference evidence="1 2" key="1">
    <citation type="submission" date="2018-05" db="EMBL/GenBank/DDBJ databases">
        <authorList>
            <person name="Zhang Y.-J."/>
        </authorList>
    </citation>
    <scope>NUCLEOTIDE SEQUENCE [LARGE SCALE GENOMIC DNA]</scope>
    <source>
        <strain evidence="1 2">CY04</strain>
    </source>
</reference>
<dbReference type="Proteomes" id="UP001429564">
    <property type="component" value="Unassembled WGS sequence"/>
</dbReference>
<sequence>MASNLPVLYRAPKSATETIVNSTGAGLYRHGPLPDAINANQNQILFYYRGKLPSLTNAQQFLFNFQNQFAYRLRSREERGSIGLTVHDGSGNQSIVPAFDGHTQGDDIEVWILYDAINGPQAYETGHGFGMNPLANTADKFASLPEVNNVGVFDRGHANPPGFTHAHEGVERAALWFGTTADLTDEAVRTMIADPDRYGEVGGVLALDIHGTAEEFNQGHLRQGALRVWETGTGTFTPPNGAALEPTNTLINDPGVGLYRRGALPEEINSAQTQVLMYYKGKAQTEANDFVLTFQDGAGSLLSIAKTSGSRVGLWVKDGVNTDKLSPLLETLAGDDVEIFLVHDANGASQCWVTGQGGGLLSYDSTSTITIPLNNVDNVGVLGRGHGSAVPAFTDAVPSFERAALWFGTAPDLNNADVRAAIADPSRHAEIGGILAADVHGSLDELNRGQMRQGALRLWETGANEFALPASGTSELTGAGLQVTPELGQGVVTPTYNLTGSGLLVTPELGQGVVTPSSPAATLSGAGLSVTPELDQGVVTPSYSLTGSDLAVTPQIGQGVVTPTYNLTGAGLQVTPMVGMGSLSLTPTLAGMGLAVTPQIDQGVVTPTYTLTGSDLQVTPELGQGVVTASSPVVTLTGSGLSVTPELDQGVLTPTYNLTGAGLEVTPMVGMGSLSLSVTLTGMGLAATPQVDQGVVTPTYNLSGSGLVVTPEIEQGEVVPTYM</sequence>
<organism evidence="1 2">
    <name type="scientific">Parasedimentitalea denitrificans</name>
    <dbReference type="NCBI Taxonomy" id="2211118"/>
    <lineage>
        <taxon>Bacteria</taxon>
        <taxon>Pseudomonadati</taxon>
        <taxon>Pseudomonadota</taxon>
        <taxon>Alphaproteobacteria</taxon>
        <taxon>Rhodobacterales</taxon>
        <taxon>Paracoccaceae</taxon>
        <taxon>Parasedimentitalea</taxon>
    </lineage>
</organism>
<accession>A0ABX0WE36</accession>
<name>A0ABX0WE36_9RHOB</name>
<dbReference type="RefSeq" id="WP_167686091.1">
    <property type="nucleotide sequence ID" value="NZ_QHLQ01000056.1"/>
</dbReference>
<gene>
    <name evidence="1" type="ORF">DL239_21385</name>
</gene>
<protein>
    <submittedName>
        <fullName evidence="1">Uncharacterized protein</fullName>
    </submittedName>
</protein>
<proteinExistence type="predicted"/>
<comment type="caution">
    <text evidence="1">The sequence shown here is derived from an EMBL/GenBank/DDBJ whole genome shotgun (WGS) entry which is preliminary data.</text>
</comment>
<dbReference type="EMBL" id="QHLQ01000056">
    <property type="protein sequence ID" value="NIZ63513.1"/>
    <property type="molecule type" value="Genomic_DNA"/>
</dbReference>
<keyword evidence="2" id="KW-1185">Reference proteome</keyword>
<evidence type="ECO:0000313" key="2">
    <source>
        <dbReference type="Proteomes" id="UP001429564"/>
    </source>
</evidence>
<evidence type="ECO:0000313" key="1">
    <source>
        <dbReference type="EMBL" id="NIZ63513.1"/>
    </source>
</evidence>